<name>A0A3A9YSL0_9ACTN</name>
<dbReference type="InterPro" id="IPR009351">
    <property type="entry name" value="AlkZ-like"/>
</dbReference>
<sequence length="366" mass="40276">MTGRPLTTRELNRALLARQLLAERSPWDAARAVTHLVGLQTQVPGNHYTALFSRLAGFDPRDFSRRLAEREFVRLSMQRSTIHTVTAADCLALRPVLQAAGESSFRSNWARRLPGVDLAELAARAAGLAAEQPRTLTEFGALLRERWPESEARALGAAVRHALPMVQVPPRGLWQRGGAPRHTTAQSWLGAALGTETAPDALMLRYLGAFGPASVKDAQMWSGLSRLREVFERLRPRLAVFRDEQGTELFDLPEAPRPGAQAPAPARFLPEFDNVFIGHADRTRVISDEAKSRSWSGGSRPLPVFLADGFVRGSWRIDADRGRTRATLLLTPFGPLAPAERSGLEKEGARLLGFHAPDAAHEIRFA</sequence>
<dbReference type="EMBL" id="RBAL01000018">
    <property type="protein sequence ID" value="RKN38287.1"/>
    <property type="molecule type" value="Genomic_DNA"/>
</dbReference>
<dbReference type="Proteomes" id="UP000272474">
    <property type="component" value="Unassembled WGS sequence"/>
</dbReference>
<evidence type="ECO:0000313" key="2">
    <source>
        <dbReference type="Proteomes" id="UP000272474"/>
    </source>
</evidence>
<keyword evidence="2" id="KW-1185">Reference proteome</keyword>
<comment type="caution">
    <text evidence="1">The sequence shown here is derived from an EMBL/GenBank/DDBJ whole genome shotgun (WGS) entry which is preliminary data.</text>
</comment>
<dbReference type="OrthoDB" id="9148135at2"/>
<dbReference type="PANTHER" id="PTHR38479">
    <property type="entry name" value="LMO0824 PROTEIN"/>
    <property type="match status" value="1"/>
</dbReference>
<dbReference type="GO" id="GO:0003677">
    <property type="term" value="F:DNA binding"/>
    <property type="evidence" value="ECO:0007669"/>
    <property type="project" value="UniProtKB-KW"/>
</dbReference>
<keyword evidence="1" id="KW-0238">DNA-binding</keyword>
<reference evidence="1 2" key="1">
    <citation type="journal article" date="2014" name="Int. J. Syst. Evol. Microbiol.">
        <title>Streptomyces hoynatensis sp. nov., isolated from deep marine sediment.</title>
        <authorList>
            <person name="Veyisoglu A."/>
            <person name="Sahin N."/>
        </authorList>
    </citation>
    <scope>NUCLEOTIDE SEQUENCE [LARGE SCALE GENOMIC DNA]</scope>
    <source>
        <strain evidence="1 2">KCTC 29097</strain>
    </source>
</reference>
<proteinExistence type="predicted"/>
<gene>
    <name evidence="1" type="ORF">D7294_24500</name>
</gene>
<dbReference type="Pfam" id="PF06224">
    <property type="entry name" value="AlkZ-like"/>
    <property type="match status" value="1"/>
</dbReference>
<organism evidence="1 2">
    <name type="scientific">Streptomyces hoynatensis</name>
    <dbReference type="NCBI Taxonomy" id="1141874"/>
    <lineage>
        <taxon>Bacteria</taxon>
        <taxon>Bacillati</taxon>
        <taxon>Actinomycetota</taxon>
        <taxon>Actinomycetes</taxon>
        <taxon>Kitasatosporales</taxon>
        <taxon>Streptomycetaceae</taxon>
        <taxon>Streptomyces</taxon>
    </lineage>
</organism>
<evidence type="ECO:0000313" key="1">
    <source>
        <dbReference type="EMBL" id="RKN38287.1"/>
    </source>
</evidence>
<accession>A0A3A9YSL0</accession>
<dbReference type="RefSeq" id="WP_120683395.1">
    <property type="nucleotide sequence ID" value="NZ_RBAL01000018.1"/>
</dbReference>
<dbReference type="AlphaFoldDB" id="A0A3A9YSL0"/>
<dbReference type="PANTHER" id="PTHR38479:SF2">
    <property type="entry name" value="WINGED HELIX DNA-BINDING DOMAIN-CONTAINING PROTEIN"/>
    <property type="match status" value="1"/>
</dbReference>
<protein>
    <submittedName>
        <fullName evidence="1">Winged helix DNA-binding domain-containing protein</fullName>
    </submittedName>
</protein>